<comment type="caution">
    <text evidence="1">The sequence shown here is derived from an EMBL/GenBank/DDBJ whole genome shotgun (WGS) entry which is preliminary data.</text>
</comment>
<dbReference type="EMBL" id="LGSP01000005">
    <property type="protein sequence ID" value="KNE83564.1"/>
    <property type="molecule type" value="Genomic_DNA"/>
</dbReference>
<keyword evidence="2" id="KW-1185">Reference proteome</keyword>
<name>A0ACC4WG22_STRFR</name>
<protein>
    <submittedName>
        <fullName evidence="1">Membrane protein</fullName>
    </submittedName>
</protein>
<sequence length="146" mass="14494">MRALAAPAGALAAGAAALGWAGAVDPGVPGRYPVCPLFHTTGLLCPGCGGLRGAHALARGDVAAAFGANALVVLAVAAAAVVWVLWAVRAVRAVRAAARQGRAARPAPAGRAARFVRSRPAWWAAGVLVTAFTVVRNLSFGAGLAP</sequence>
<organism evidence="1 2">
    <name type="scientific">Streptomyces fradiae</name>
    <name type="common">Streptomyces roseoflavus</name>
    <dbReference type="NCBI Taxonomy" id="1906"/>
    <lineage>
        <taxon>Bacteria</taxon>
        <taxon>Bacillati</taxon>
        <taxon>Actinomycetota</taxon>
        <taxon>Actinomycetes</taxon>
        <taxon>Kitasatosporales</taxon>
        <taxon>Streptomycetaceae</taxon>
        <taxon>Streptomyces</taxon>
    </lineage>
</organism>
<accession>A0ACC4WG22</accession>
<reference evidence="1" key="1">
    <citation type="submission" date="2015-07" db="EMBL/GenBank/DDBJ databases">
        <title>Draft genome sequence of Streptomyces fradiae, a resistant strain to nitron-oligomycin.</title>
        <authorList>
            <person name="Vatlin A.A."/>
            <person name="Bekker O.B."/>
            <person name="Danilenko V.N."/>
        </authorList>
    </citation>
    <scope>NUCLEOTIDE SEQUENCE</scope>
    <source>
        <strain evidence="1">Olg1-1</strain>
    </source>
</reference>
<proteinExistence type="predicted"/>
<dbReference type="Proteomes" id="UP000037185">
    <property type="component" value="Unassembled WGS sequence"/>
</dbReference>
<gene>
    <name evidence="1" type="ORF">ADZ36_04250</name>
</gene>
<evidence type="ECO:0000313" key="1">
    <source>
        <dbReference type="EMBL" id="KNE83564.1"/>
    </source>
</evidence>
<evidence type="ECO:0000313" key="2">
    <source>
        <dbReference type="Proteomes" id="UP000037185"/>
    </source>
</evidence>